<name>A0A5J6JFW2_STRVI</name>
<evidence type="ECO:0000256" key="1">
    <source>
        <dbReference type="SAM" id="Phobius"/>
    </source>
</evidence>
<keyword evidence="1" id="KW-1133">Transmembrane helix</keyword>
<protein>
    <submittedName>
        <fullName evidence="3">Endonuclease/exonuclease/phosphatase family protein</fullName>
    </submittedName>
</protein>
<gene>
    <name evidence="3" type="ORF">CP980_30720</name>
</gene>
<feature type="transmembrane region" description="Helical" evidence="1">
    <location>
        <begin position="86"/>
        <end position="105"/>
    </location>
</feature>
<keyword evidence="1" id="KW-0812">Transmembrane</keyword>
<evidence type="ECO:0000259" key="2">
    <source>
        <dbReference type="Pfam" id="PF03372"/>
    </source>
</evidence>
<reference evidence="3 4" key="1">
    <citation type="submission" date="2017-09" db="EMBL/GenBank/DDBJ databases">
        <authorList>
            <person name="Lee N."/>
            <person name="Cho B.-K."/>
        </authorList>
    </citation>
    <scope>NUCLEOTIDE SEQUENCE [LARGE SCALE GENOMIC DNA]</scope>
    <source>
        <strain evidence="3 4">ATCC 27476</strain>
    </source>
</reference>
<dbReference type="SUPFAM" id="SSF56219">
    <property type="entry name" value="DNase I-like"/>
    <property type="match status" value="1"/>
</dbReference>
<keyword evidence="4" id="KW-1185">Reference proteome</keyword>
<feature type="domain" description="Endonuclease/exonuclease/phosphatase" evidence="2">
    <location>
        <begin position="118"/>
        <end position="320"/>
    </location>
</feature>
<keyword evidence="3" id="KW-0378">Hydrolase</keyword>
<dbReference type="EMBL" id="CP023692">
    <property type="protein sequence ID" value="QEV48873.1"/>
    <property type="molecule type" value="Genomic_DNA"/>
</dbReference>
<keyword evidence="1" id="KW-0472">Membrane</keyword>
<dbReference type="InterPro" id="IPR036691">
    <property type="entry name" value="Endo/exonu/phosph_ase_sf"/>
</dbReference>
<proteinExistence type="predicted"/>
<keyword evidence="3" id="KW-0269">Exonuclease</keyword>
<dbReference type="InterPro" id="IPR005135">
    <property type="entry name" value="Endo/exonuclease/phosphatase"/>
</dbReference>
<dbReference type="Pfam" id="PF03372">
    <property type="entry name" value="Exo_endo_phos"/>
    <property type="match status" value="1"/>
</dbReference>
<dbReference type="KEGG" id="svn:CP980_30720"/>
<dbReference type="Gene3D" id="3.60.10.10">
    <property type="entry name" value="Endonuclease/exonuclease/phosphatase"/>
    <property type="match status" value="1"/>
</dbReference>
<evidence type="ECO:0000313" key="3">
    <source>
        <dbReference type="EMBL" id="QEV48873.1"/>
    </source>
</evidence>
<evidence type="ECO:0000313" key="4">
    <source>
        <dbReference type="Proteomes" id="UP000325563"/>
    </source>
</evidence>
<organism evidence="3 4">
    <name type="scientific">Streptomyces vinaceus</name>
    <dbReference type="NCBI Taxonomy" id="1960"/>
    <lineage>
        <taxon>Bacteria</taxon>
        <taxon>Bacillati</taxon>
        <taxon>Actinomycetota</taxon>
        <taxon>Actinomycetes</taxon>
        <taxon>Kitasatosporales</taxon>
        <taxon>Streptomycetaceae</taxon>
        <taxon>Streptomyces</taxon>
    </lineage>
</organism>
<feature type="transmembrane region" description="Helical" evidence="1">
    <location>
        <begin position="27"/>
        <end position="47"/>
    </location>
</feature>
<dbReference type="Proteomes" id="UP000325563">
    <property type="component" value="Chromosome"/>
</dbReference>
<dbReference type="GeneID" id="95614919"/>
<feature type="transmembrane region" description="Helical" evidence="1">
    <location>
        <begin position="62"/>
        <end position="79"/>
    </location>
</feature>
<dbReference type="RefSeq" id="WP_150529573.1">
    <property type="nucleotide sequence ID" value="NZ_BNBW01000003.1"/>
</dbReference>
<keyword evidence="3" id="KW-0255">Endonuclease</keyword>
<keyword evidence="3" id="KW-0540">Nuclease</keyword>
<dbReference type="GO" id="GO:0004527">
    <property type="term" value="F:exonuclease activity"/>
    <property type="evidence" value="ECO:0007669"/>
    <property type="project" value="UniProtKB-KW"/>
</dbReference>
<dbReference type="AlphaFoldDB" id="A0A5J6JFW2"/>
<sequence length="336" mass="35350">MDEQGAGRGAGLRRPRRPQRWRWRGRGYVLAGFAVLLGCLLAFHGAVPDALPGRPGSLLETFLPWLGLAVPLLAALAVLRRSAVAGLAALLPAAAWLALFGGHLLPGTDRAPDLLAVQHNVSDENPDPAGTARALAATGADLLALEELTPAALPAYAEVLAPQYPYHAVAGTVGLWSKHPLADARPVDIRPDGVGEGWNRGLRATARTPRGEVAVYVAHLPSVRLGPAHGFGSVRRDESAVLLGAAIAAEPADPLILLGDLNSTVDDRGLAPVTSRMEPPSRDFAFSWPASLPLARIDQVLTRSASVTRIRSLPATGSDHLPVAAHLTWRAPARGR</sequence>
<accession>A0A5J6JFW2</accession>
<dbReference type="GO" id="GO:0004519">
    <property type="term" value="F:endonuclease activity"/>
    <property type="evidence" value="ECO:0007669"/>
    <property type="project" value="UniProtKB-KW"/>
</dbReference>